<proteinExistence type="predicted"/>
<protein>
    <recommendedName>
        <fullName evidence="4">Geranylgeranyl pyrophosphate synthetase</fullName>
    </recommendedName>
</protein>
<dbReference type="Proteomes" id="UP000799324">
    <property type="component" value="Unassembled WGS sequence"/>
</dbReference>
<keyword evidence="3" id="KW-1185">Reference proteome</keyword>
<evidence type="ECO:0008006" key="4">
    <source>
        <dbReference type="Google" id="ProtNLM"/>
    </source>
</evidence>
<evidence type="ECO:0000313" key="3">
    <source>
        <dbReference type="Proteomes" id="UP000799324"/>
    </source>
</evidence>
<gene>
    <name evidence="2" type="ORF">K491DRAFT_712706</name>
</gene>
<dbReference type="PANTHER" id="PTHR35179">
    <property type="entry name" value="PROTEIN CBG02620"/>
    <property type="match status" value="1"/>
</dbReference>
<reference evidence="2" key="1">
    <citation type="journal article" date="2020" name="Stud. Mycol.">
        <title>101 Dothideomycetes genomes: a test case for predicting lifestyles and emergence of pathogens.</title>
        <authorList>
            <person name="Haridas S."/>
            <person name="Albert R."/>
            <person name="Binder M."/>
            <person name="Bloem J."/>
            <person name="Labutti K."/>
            <person name="Salamov A."/>
            <person name="Andreopoulos B."/>
            <person name="Baker S."/>
            <person name="Barry K."/>
            <person name="Bills G."/>
            <person name="Bluhm B."/>
            <person name="Cannon C."/>
            <person name="Castanera R."/>
            <person name="Culley D."/>
            <person name="Daum C."/>
            <person name="Ezra D."/>
            <person name="Gonzalez J."/>
            <person name="Henrissat B."/>
            <person name="Kuo A."/>
            <person name="Liang C."/>
            <person name="Lipzen A."/>
            <person name="Lutzoni F."/>
            <person name="Magnuson J."/>
            <person name="Mondo S."/>
            <person name="Nolan M."/>
            <person name="Ohm R."/>
            <person name="Pangilinan J."/>
            <person name="Park H.-J."/>
            <person name="Ramirez L."/>
            <person name="Alfaro M."/>
            <person name="Sun H."/>
            <person name="Tritt A."/>
            <person name="Yoshinaga Y."/>
            <person name="Zwiers L.-H."/>
            <person name="Turgeon B."/>
            <person name="Goodwin S."/>
            <person name="Spatafora J."/>
            <person name="Crous P."/>
            <person name="Grigoriev I."/>
        </authorList>
    </citation>
    <scope>NUCLEOTIDE SEQUENCE</scope>
    <source>
        <strain evidence="2">CBS 122681</strain>
    </source>
</reference>
<evidence type="ECO:0000256" key="1">
    <source>
        <dbReference type="SAM" id="MobiDB-lite"/>
    </source>
</evidence>
<name>A0A6A6THQ0_9PLEO</name>
<dbReference type="OrthoDB" id="420564at2759"/>
<dbReference type="PANTHER" id="PTHR35179:SF1">
    <property type="entry name" value="INTEGRAL MEMBRANE PROTEIN"/>
    <property type="match status" value="1"/>
</dbReference>
<feature type="region of interest" description="Disordered" evidence="1">
    <location>
        <begin position="1"/>
        <end position="24"/>
    </location>
</feature>
<sequence length="423" mass="49267">MKKRREETVAHLLKNSEPSADPTPRVQLQHDEWLQRACGPQLTTLRPSHELLHDKSEKASRLSMQAELICSYNCDDEKKTLYVPGAPPRWIDPKLPVNLPSRRMDFKSHSRKITTWTHIWRAFEALQITRPTYDFAKIDVVCEYTSLAKLLELVAARRSDATHKKYESLRLDMRVVDNTLFLHAYDPSQIAQRQRYDHEDFKQVGIKVDHPQLEGTNHYRWHEYNIGLTRFLVLVEVDAYMETASKETYAKKTTKQTKSKHGTFDSQLNVLEIGQPSPDFYKLLMLQVVVSARGTDGRLPLTFFSRIKQISDGYLTTKNGHAQIRRIKNRDMVRALHTWSIKDSLPVLGELLHQLRQVTLDSNSKACIAIGRLEDDKPRVDVYEPEFDQKVLAAREVPGHYRFPPQFLPANVVKRFWRWKNKT</sequence>
<organism evidence="2 3">
    <name type="scientific">Lophiostoma macrostomum CBS 122681</name>
    <dbReference type="NCBI Taxonomy" id="1314788"/>
    <lineage>
        <taxon>Eukaryota</taxon>
        <taxon>Fungi</taxon>
        <taxon>Dikarya</taxon>
        <taxon>Ascomycota</taxon>
        <taxon>Pezizomycotina</taxon>
        <taxon>Dothideomycetes</taxon>
        <taxon>Pleosporomycetidae</taxon>
        <taxon>Pleosporales</taxon>
        <taxon>Lophiostomataceae</taxon>
        <taxon>Lophiostoma</taxon>
    </lineage>
</organism>
<dbReference type="AlphaFoldDB" id="A0A6A6THQ0"/>
<dbReference type="EMBL" id="MU004307">
    <property type="protein sequence ID" value="KAF2659430.1"/>
    <property type="molecule type" value="Genomic_DNA"/>
</dbReference>
<evidence type="ECO:0000313" key="2">
    <source>
        <dbReference type="EMBL" id="KAF2659430.1"/>
    </source>
</evidence>
<accession>A0A6A6THQ0</accession>